<dbReference type="EMBL" id="LVCJ01000095">
    <property type="protein sequence ID" value="OAL27440.1"/>
    <property type="molecule type" value="Genomic_DNA"/>
</dbReference>
<accession>A0A178CBV9</accession>
<sequence>MAYTTQVFNVHNLWCFEHNKPTIRRRRGPRGNQQPPAIFFNAIDIMISTMLAIGKAAANFKPPFNTQSDTFNHLLNHLGLFYDGITHWTTGFKGNRTIYREHRHGPRLRTIDAALEELRTTILEEQPNLDLEKKEWKIATVSALWLLLDLRYESIQRRPTYLGEDRLDWFQGQVLEQLELKLPKKPTPNFTLGTGLPATIFVCAVEEGMVWGECKMQWYPFDSVTNEFRKMRLCRLGGKKCRLFDQSTKLKAIEEASRGTAGNPGGQTRKANAANFKRLLTERGWTPFDHRQEPGIAYRVGYGDAEKRFRRRVPCLKCSHLFNWGIQINGPSDKNFFEIMNCAEDDVHMQLEHRRQQSGQKRQTTNNTPSPNNKEGQTSSPTTVTDT</sequence>
<dbReference type="GeneID" id="34593188"/>
<evidence type="ECO:0000313" key="3">
    <source>
        <dbReference type="Proteomes" id="UP000185904"/>
    </source>
</evidence>
<evidence type="ECO:0000313" key="2">
    <source>
        <dbReference type="EMBL" id="OAL27440.1"/>
    </source>
</evidence>
<gene>
    <name evidence="2" type="ORF">AYO20_09791</name>
</gene>
<proteinExistence type="predicted"/>
<evidence type="ECO:0000256" key="1">
    <source>
        <dbReference type="SAM" id="MobiDB-lite"/>
    </source>
</evidence>
<protein>
    <submittedName>
        <fullName evidence="2">Uncharacterized protein</fullName>
    </submittedName>
</protein>
<comment type="caution">
    <text evidence="2">The sequence shown here is derived from an EMBL/GenBank/DDBJ whole genome shotgun (WGS) entry which is preliminary data.</text>
</comment>
<dbReference type="RefSeq" id="XP_022495952.1">
    <property type="nucleotide sequence ID" value="XM_022648060.1"/>
</dbReference>
<reference evidence="2 3" key="1">
    <citation type="submission" date="2016-03" db="EMBL/GenBank/DDBJ databases">
        <title>The draft genome sequence of Fonsecaea nubica causative agent of cutaneous subcutaneous infection in human host.</title>
        <authorList>
            <person name="Costa F."/>
            <person name="Sybren D.H."/>
            <person name="Raittz R.T."/>
            <person name="Weiss V.A."/>
            <person name="Leao A.C."/>
            <person name="Gomes R."/>
            <person name="De Souza E.M."/>
            <person name="Pedrosa F.O."/>
            <person name="Steffens M.B."/>
            <person name="Bombassaro A."/>
            <person name="Tadra-Sfeir M.Z."/>
            <person name="Moreno L.F."/>
            <person name="Najafzadeh M.J."/>
            <person name="Felipe M.S."/>
            <person name="Teixeira M."/>
            <person name="Sun J."/>
            <person name="Xi L."/>
            <person name="Castro M.A."/>
            <person name="Vicente V.A."/>
        </authorList>
    </citation>
    <scope>NUCLEOTIDE SEQUENCE [LARGE SCALE GENOMIC DNA]</scope>
    <source>
        <strain evidence="2 3">CBS 269.64</strain>
    </source>
</reference>
<feature type="region of interest" description="Disordered" evidence="1">
    <location>
        <begin position="351"/>
        <end position="387"/>
    </location>
</feature>
<organism evidence="2 3">
    <name type="scientific">Fonsecaea nubica</name>
    <dbReference type="NCBI Taxonomy" id="856822"/>
    <lineage>
        <taxon>Eukaryota</taxon>
        <taxon>Fungi</taxon>
        <taxon>Dikarya</taxon>
        <taxon>Ascomycota</taxon>
        <taxon>Pezizomycotina</taxon>
        <taxon>Eurotiomycetes</taxon>
        <taxon>Chaetothyriomycetidae</taxon>
        <taxon>Chaetothyriales</taxon>
        <taxon>Herpotrichiellaceae</taxon>
        <taxon>Fonsecaea</taxon>
    </lineage>
</organism>
<dbReference type="Proteomes" id="UP000185904">
    <property type="component" value="Unassembled WGS sequence"/>
</dbReference>
<feature type="compositionally biased region" description="Polar residues" evidence="1">
    <location>
        <begin position="357"/>
        <end position="387"/>
    </location>
</feature>
<keyword evidence="3" id="KW-1185">Reference proteome</keyword>
<dbReference type="AlphaFoldDB" id="A0A178CBV9"/>
<name>A0A178CBV9_9EURO</name>
<dbReference type="OrthoDB" id="10464584at2759"/>